<name>A0A3T0EAL4_9PROT</name>
<dbReference type="RefSeq" id="WP_127567387.1">
    <property type="nucleotide sequence ID" value="NZ_BMFB01000003.1"/>
</dbReference>
<accession>A0A3T0EAL4</accession>
<evidence type="ECO:0000313" key="6">
    <source>
        <dbReference type="EMBL" id="AZU04441.1"/>
    </source>
</evidence>
<dbReference type="OrthoDB" id="9773233at2"/>
<proteinExistence type="predicted"/>
<evidence type="ECO:0000259" key="5">
    <source>
        <dbReference type="Pfam" id="PF22780"/>
    </source>
</evidence>
<evidence type="ECO:0000256" key="2">
    <source>
        <dbReference type="ARBA" id="ARBA00022630"/>
    </source>
</evidence>
<evidence type="ECO:0000259" key="4">
    <source>
        <dbReference type="Pfam" id="PF03486"/>
    </source>
</evidence>
<dbReference type="EMBL" id="CP018911">
    <property type="protein sequence ID" value="AZU04441.1"/>
    <property type="molecule type" value="Genomic_DNA"/>
</dbReference>
<dbReference type="Gene3D" id="2.40.30.10">
    <property type="entry name" value="Translation factors"/>
    <property type="match status" value="1"/>
</dbReference>
<reference evidence="6 7" key="1">
    <citation type="submission" date="2016-12" db="EMBL/GenBank/DDBJ databases">
        <title>The genome of dimorphic prosthecate Glycocaulis alkaliphilus 6b-8t, isolated from crude oil dictates its adaptability in petroleum environments.</title>
        <authorList>
            <person name="Wu X.-L."/>
            <person name="Geng S."/>
        </authorList>
    </citation>
    <scope>NUCLEOTIDE SEQUENCE [LARGE SCALE GENOMIC DNA]</scope>
    <source>
        <strain evidence="6 7">6B-8</strain>
    </source>
</reference>
<dbReference type="KEGG" id="gak:X907_1918"/>
<dbReference type="Gene3D" id="3.50.50.60">
    <property type="entry name" value="FAD/NAD(P)-binding domain"/>
    <property type="match status" value="1"/>
</dbReference>
<dbReference type="Pfam" id="PF22780">
    <property type="entry name" value="HI0933_like_1st"/>
    <property type="match status" value="1"/>
</dbReference>
<dbReference type="Pfam" id="PF03486">
    <property type="entry name" value="HI0933_like"/>
    <property type="match status" value="1"/>
</dbReference>
<keyword evidence="3" id="KW-0274">FAD</keyword>
<dbReference type="PRINTS" id="PR00411">
    <property type="entry name" value="PNDRDTASEI"/>
</dbReference>
<dbReference type="Gene3D" id="1.10.8.260">
    <property type="entry name" value="HI0933 insert domain-like"/>
    <property type="match status" value="1"/>
</dbReference>
<evidence type="ECO:0000256" key="3">
    <source>
        <dbReference type="ARBA" id="ARBA00022827"/>
    </source>
</evidence>
<dbReference type="PANTHER" id="PTHR42887">
    <property type="entry name" value="OS12G0638800 PROTEIN"/>
    <property type="match status" value="1"/>
</dbReference>
<gene>
    <name evidence="6" type="ORF">X907_1918</name>
</gene>
<dbReference type="SUPFAM" id="SSF160996">
    <property type="entry name" value="HI0933 insert domain-like"/>
    <property type="match status" value="1"/>
</dbReference>
<protein>
    <submittedName>
        <fullName evidence="6">Uncharacterized protein</fullName>
    </submittedName>
</protein>
<dbReference type="AlphaFoldDB" id="A0A3T0EAL4"/>
<keyword evidence="7" id="KW-1185">Reference proteome</keyword>
<dbReference type="Proteomes" id="UP000286954">
    <property type="component" value="Chromosome"/>
</dbReference>
<dbReference type="InterPro" id="IPR004792">
    <property type="entry name" value="BaiN-like"/>
</dbReference>
<feature type="domain" description="RsdA/BaiN/AoA(So)-like insert" evidence="5">
    <location>
        <begin position="195"/>
        <end position="346"/>
    </location>
</feature>
<keyword evidence="2" id="KW-0285">Flavoprotein</keyword>
<organism evidence="6 7">
    <name type="scientific">Glycocaulis alkaliphilus</name>
    <dbReference type="NCBI Taxonomy" id="1434191"/>
    <lineage>
        <taxon>Bacteria</taxon>
        <taxon>Pseudomonadati</taxon>
        <taxon>Pseudomonadota</taxon>
        <taxon>Alphaproteobacteria</taxon>
        <taxon>Maricaulales</taxon>
        <taxon>Maricaulaceae</taxon>
        <taxon>Glycocaulis</taxon>
    </lineage>
</organism>
<evidence type="ECO:0000256" key="1">
    <source>
        <dbReference type="ARBA" id="ARBA00001974"/>
    </source>
</evidence>
<dbReference type="InterPro" id="IPR036188">
    <property type="entry name" value="FAD/NAD-bd_sf"/>
</dbReference>
<dbReference type="InterPro" id="IPR055178">
    <property type="entry name" value="RsdA/BaiN/AoA(So)-like_dom"/>
</dbReference>
<feature type="domain" description="RsdA/BaiN/AoA(So)-like Rossmann fold-like" evidence="4">
    <location>
        <begin position="12"/>
        <end position="399"/>
    </location>
</feature>
<dbReference type="InterPro" id="IPR057661">
    <property type="entry name" value="RsdA/BaiN/AoA(So)_Rossmann"/>
</dbReference>
<sequence length="400" mass="42788">MTLTAHADTHFDALVIGAGAAGLFYGARAGEAGLRVLVIDHAAKPAEKVRISGGGRCNFTNIHTRPENFISANPHFAKSALARFTPQDFLDRLARHDIGWHEKTLGQLFCDGRSGAIIDMLLEELRETGGELRLGTSINSVTRTDTGFRISTSGGVIEAARLVIASGGLSIPKMGATGFAYDIARQFGHSVIEPRAALVPFVFEGRDKEDFASISGVACPVRASNDRAAFDEAMLFTHRGLSGPAILQISSYWQPGEPVVIDLLAGLNAVSALTAFKAEHPKRSLASAMETLLPNRLVALLSERGDIPDMPRMADMSHAAIEALVDSLSRWTVRPAGTEGWRTAEVTAGGINTDELSSKTMESRIVPGLYFIGECVDVTGWLGGYNFQWAWASAHAAAQG</sequence>
<dbReference type="SUPFAM" id="SSF51905">
    <property type="entry name" value="FAD/NAD(P)-binding domain"/>
    <property type="match status" value="1"/>
</dbReference>
<dbReference type="PANTHER" id="PTHR42887:SF2">
    <property type="entry name" value="OS12G0638800 PROTEIN"/>
    <property type="match status" value="1"/>
</dbReference>
<dbReference type="InterPro" id="IPR023166">
    <property type="entry name" value="BaiN-like_dom_sf"/>
</dbReference>
<dbReference type="NCBIfam" id="TIGR00275">
    <property type="entry name" value="aminoacetone oxidase family FAD-binding enzyme"/>
    <property type="match status" value="1"/>
</dbReference>
<evidence type="ECO:0000313" key="7">
    <source>
        <dbReference type="Proteomes" id="UP000286954"/>
    </source>
</evidence>
<comment type="cofactor">
    <cofactor evidence="1">
        <name>FAD</name>
        <dbReference type="ChEBI" id="CHEBI:57692"/>
    </cofactor>
</comment>